<dbReference type="SUPFAM" id="SSF54593">
    <property type="entry name" value="Glyoxalase/Bleomycin resistance protein/Dihydroxybiphenyl dioxygenase"/>
    <property type="match status" value="1"/>
</dbReference>
<dbReference type="Proteomes" id="UP001499863">
    <property type="component" value="Unassembled WGS sequence"/>
</dbReference>
<reference evidence="3" key="1">
    <citation type="journal article" date="2019" name="Int. J. Syst. Evol. Microbiol.">
        <title>The Global Catalogue of Microorganisms (GCM) 10K type strain sequencing project: providing services to taxonomists for standard genome sequencing and annotation.</title>
        <authorList>
            <consortium name="The Broad Institute Genomics Platform"/>
            <consortium name="The Broad Institute Genome Sequencing Center for Infectious Disease"/>
            <person name="Wu L."/>
            <person name="Ma J."/>
        </authorList>
    </citation>
    <scope>NUCLEOTIDE SEQUENCE [LARGE SCALE GENOMIC DNA]</scope>
    <source>
        <strain evidence="3">JCM 12393</strain>
    </source>
</reference>
<sequence length="130" mass="13603">MGMFTAVGRTVVLVEDVEAALGFYRDGLGFAVLFDGDLDGYRLLHVGPADGAGAAGLWLMPAESAEARAVVGRQTGGMPLLVLYTDDLDRVAARLTELGVATRPGVPDGGSGRSLHFRDLYGNELIAAQP</sequence>
<accession>A0ABN1YF61</accession>
<evidence type="ECO:0000313" key="2">
    <source>
        <dbReference type="EMBL" id="GAA1409110.1"/>
    </source>
</evidence>
<proteinExistence type="predicted"/>
<comment type="caution">
    <text evidence="2">The sequence shown here is derived from an EMBL/GenBank/DDBJ whole genome shotgun (WGS) entry which is preliminary data.</text>
</comment>
<keyword evidence="3" id="KW-1185">Reference proteome</keyword>
<organism evidence="2 3">
    <name type="scientific">Kitasatospora putterlickiae</name>
    <dbReference type="NCBI Taxonomy" id="221725"/>
    <lineage>
        <taxon>Bacteria</taxon>
        <taxon>Bacillati</taxon>
        <taxon>Actinomycetota</taxon>
        <taxon>Actinomycetes</taxon>
        <taxon>Kitasatosporales</taxon>
        <taxon>Streptomycetaceae</taxon>
        <taxon>Kitasatospora</taxon>
    </lineage>
</organism>
<dbReference type="InterPro" id="IPR029068">
    <property type="entry name" value="Glyas_Bleomycin-R_OHBP_Dase"/>
</dbReference>
<dbReference type="EMBL" id="BAAAKJ010000354">
    <property type="protein sequence ID" value="GAA1409110.1"/>
    <property type="molecule type" value="Genomic_DNA"/>
</dbReference>
<dbReference type="Pfam" id="PF00903">
    <property type="entry name" value="Glyoxalase"/>
    <property type="match status" value="1"/>
</dbReference>
<dbReference type="InterPro" id="IPR004360">
    <property type="entry name" value="Glyas_Fos-R_dOase_dom"/>
</dbReference>
<name>A0ABN1YF61_9ACTN</name>
<protein>
    <recommendedName>
        <fullName evidence="1">VOC domain-containing protein</fullName>
    </recommendedName>
</protein>
<evidence type="ECO:0000259" key="1">
    <source>
        <dbReference type="PROSITE" id="PS51819"/>
    </source>
</evidence>
<dbReference type="Gene3D" id="3.10.180.10">
    <property type="entry name" value="2,3-Dihydroxybiphenyl 1,2-Dioxygenase, domain 1"/>
    <property type="match status" value="1"/>
</dbReference>
<dbReference type="InterPro" id="IPR037523">
    <property type="entry name" value="VOC_core"/>
</dbReference>
<gene>
    <name evidence="2" type="ORF">GCM10009639_59420</name>
</gene>
<dbReference type="PROSITE" id="PS51819">
    <property type="entry name" value="VOC"/>
    <property type="match status" value="1"/>
</dbReference>
<dbReference type="PANTHER" id="PTHR36437:SF2">
    <property type="entry name" value="GLYOXALASE_BLEOMYCIN RESISTANCE PROTEIN_DIOXYGENASE"/>
    <property type="match status" value="1"/>
</dbReference>
<feature type="domain" description="VOC" evidence="1">
    <location>
        <begin position="6"/>
        <end position="130"/>
    </location>
</feature>
<dbReference type="PANTHER" id="PTHR36437">
    <property type="entry name" value="GLYOXALASE/BLEOMYCIN RESISTANCE PROTEIN/DIOXYGENASE"/>
    <property type="match status" value="1"/>
</dbReference>
<evidence type="ECO:0000313" key="3">
    <source>
        <dbReference type="Proteomes" id="UP001499863"/>
    </source>
</evidence>